<dbReference type="PANTHER" id="PTHR10562">
    <property type="entry name" value="SMALL UBIQUITIN-RELATED MODIFIER"/>
    <property type="match status" value="1"/>
</dbReference>
<evidence type="ECO:0000313" key="5">
    <source>
        <dbReference type="EMBL" id="KAK7255970.1"/>
    </source>
</evidence>
<protein>
    <recommendedName>
        <fullName evidence="1">Ubiquitin-like domain-containing protein</fullName>
    </recommendedName>
</protein>
<dbReference type="InterPro" id="IPR022617">
    <property type="entry name" value="Rad60/SUMO-like_dom"/>
</dbReference>
<dbReference type="SUPFAM" id="SSF54236">
    <property type="entry name" value="Ubiquitin-like"/>
    <property type="match status" value="1"/>
</dbReference>
<keyword evidence="7" id="KW-1185">Reference proteome</keyword>
<dbReference type="PROSITE" id="PS50053">
    <property type="entry name" value="UBIQUITIN_2"/>
    <property type="match status" value="1"/>
</dbReference>
<proteinExistence type="predicted"/>
<dbReference type="InterPro" id="IPR000626">
    <property type="entry name" value="Ubiquitin-like_dom"/>
</dbReference>
<dbReference type="EMBL" id="JAYWIO010000006">
    <property type="protein sequence ID" value="KAK7255953.1"/>
    <property type="molecule type" value="Genomic_DNA"/>
</dbReference>
<comment type="caution">
    <text evidence="6">The sequence shown here is derived from an EMBL/GenBank/DDBJ whole genome shotgun (WGS) entry which is preliminary data.</text>
</comment>
<evidence type="ECO:0000313" key="4">
    <source>
        <dbReference type="EMBL" id="KAK7255964.1"/>
    </source>
</evidence>
<evidence type="ECO:0000313" key="7">
    <source>
        <dbReference type="Proteomes" id="UP001372338"/>
    </source>
</evidence>
<evidence type="ECO:0000313" key="3">
    <source>
        <dbReference type="EMBL" id="KAK7255958.1"/>
    </source>
</evidence>
<dbReference type="InterPro" id="IPR029071">
    <property type="entry name" value="Ubiquitin-like_domsf"/>
</dbReference>
<evidence type="ECO:0000259" key="1">
    <source>
        <dbReference type="PROSITE" id="PS50053"/>
    </source>
</evidence>
<reference evidence="6 7" key="1">
    <citation type="submission" date="2024-01" db="EMBL/GenBank/DDBJ databases">
        <title>The genomes of 5 underutilized Papilionoideae crops provide insights into root nodulation and disease resistanc.</title>
        <authorList>
            <person name="Yuan L."/>
        </authorList>
    </citation>
    <scope>NUCLEOTIDE SEQUENCE [LARGE SCALE GENOMIC DNA]</scope>
    <source>
        <strain evidence="6">ZHUSHIDOU_FW_LH</strain>
        <tissue evidence="6">Leaf</tissue>
    </source>
</reference>
<dbReference type="Gene3D" id="3.10.20.90">
    <property type="entry name" value="Phosphatidylinositol 3-kinase Catalytic Subunit, Chain A, domain 1"/>
    <property type="match status" value="1"/>
</dbReference>
<dbReference type="Proteomes" id="UP001372338">
    <property type="component" value="Unassembled WGS sequence"/>
</dbReference>
<accession>A0AAN9EEI8</accession>
<feature type="domain" description="Ubiquitin-like" evidence="1">
    <location>
        <begin position="43"/>
        <end position="119"/>
    </location>
</feature>
<evidence type="ECO:0000313" key="2">
    <source>
        <dbReference type="EMBL" id="KAK7255953.1"/>
    </source>
</evidence>
<dbReference type="Pfam" id="PF11976">
    <property type="entry name" value="Rad60-SLD"/>
    <property type="match status" value="1"/>
</dbReference>
<dbReference type="AlphaFoldDB" id="A0AAN9EEI8"/>
<dbReference type="EMBL" id="JAYWIO010000006">
    <property type="protein sequence ID" value="KAK7255964.1"/>
    <property type="molecule type" value="Genomic_DNA"/>
</dbReference>
<dbReference type="EMBL" id="JAYWIO010000006">
    <property type="protein sequence ID" value="KAK7255974.1"/>
    <property type="molecule type" value="Genomic_DNA"/>
</dbReference>
<evidence type="ECO:0000313" key="6">
    <source>
        <dbReference type="EMBL" id="KAK7255974.1"/>
    </source>
</evidence>
<name>A0AAN9EEI8_CROPI</name>
<organism evidence="6 7">
    <name type="scientific">Crotalaria pallida</name>
    <name type="common">Smooth rattlebox</name>
    <name type="synonym">Crotalaria striata</name>
    <dbReference type="NCBI Taxonomy" id="3830"/>
    <lineage>
        <taxon>Eukaryota</taxon>
        <taxon>Viridiplantae</taxon>
        <taxon>Streptophyta</taxon>
        <taxon>Embryophyta</taxon>
        <taxon>Tracheophyta</taxon>
        <taxon>Spermatophyta</taxon>
        <taxon>Magnoliopsida</taxon>
        <taxon>eudicotyledons</taxon>
        <taxon>Gunneridae</taxon>
        <taxon>Pentapetalae</taxon>
        <taxon>rosids</taxon>
        <taxon>fabids</taxon>
        <taxon>Fabales</taxon>
        <taxon>Fabaceae</taxon>
        <taxon>Papilionoideae</taxon>
        <taxon>50 kb inversion clade</taxon>
        <taxon>genistoids sensu lato</taxon>
        <taxon>core genistoids</taxon>
        <taxon>Crotalarieae</taxon>
        <taxon>Crotalaria</taxon>
    </lineage>
</organism>
<gene>
    <name evidence="2" type="ORF">RIF29_29382</name>
    <name evidence="3" type="ORF">RIF29_29387</name>
    <name evidence="4" type="ORF">RIF29_29393</name>
    <name evidence="5" type="ORF">RIF29_29399</name>
    <name evidence="6" type="ORF">RIF29_29403</name>
</gene>
<dbReference type="EMBL" id="JAYWIO010000006">
    <property type="protein sequence ID" value="KAK7255958.1"/>
    <property type="molecule type" value="Genomic_DNA"/>
</dbReference>
<dbReference type="EMBL" id="JAYWIO010000006">
    <property type="protein sequence ID" value="KAK7255970.1"/>
    <property type="molecule type" value="Genomic_DNA"/>
</dbReference>
<sequence length="119" mass="13587">MFLRDVKKEKLEDREVVFSDEERLGARQCNLVRLGISSGEKPITLIVKGQNEEDLYYRMGMNTSFKVMMKDYCERKGLGFGTVKFLDPEGTMLNETHTPEDRKLEDGDAIDAFTDQIGG</sequence>